<dbReference type="Proteomes" id="UP000695802">
    <property type="component" value="Unassembled WGS sequence"/>
</dbReference>
<evidence type="ECO:0000313" key="2">
    <source>
        <dbReference type="EMBL" id="MBN6104268.1"/>
    </source>
</evidence>
<evidence type="ECO:0000313" key="3">
    <source>
        <dbReference type="Proteomes" id="UP000695802"/>
    </source>
</evidence>
<evidence type="ECO:0000256" key="1">
    <source>
        <dbReference type="SAM" id="SignalP"/>
    </source>
</evidence>
<dbReference type="EMBL" id="JAFIWB010000027">
    <property type="protein sequence ID" value="MBN6104268.1"/>
    <property type="molecule type" value="Genomic_DNA"/>
</dbReference>
<keyword evidence="1" id="KW-0732">Signal</keyword>
<feature type="signal peptide" evidence="1">
    <location>
        <begin position="1"/>
        <end position="22"/>
    </location>
</feature>
<reference evidence="2 3" key="1">
    <citation type="submission" date="2021-02" db="EMBL/GenBank/DDBJ databases">
        <title>Taxonomically Unique Crown Gall-Associated Xanthomonas Stains Have Deficiency in Virulence Repertories.</title>
        <authorList>
            <person name="Mafakheri H."/>
            <person name="Taghavi S.M."/>
            <person name="Dimkic I."/>
            <person name="Nemanja K."/>
            <person name="Osdaghi E."/>
        </authorList>
    </citation>
    <scope>NUCLEOTIDE SEQUENCE [LARGE SCALE GENOMIC DNA]</scope>
    <source>
        <strain evidence="2 3">FX4</strain>
    </source>
</reference>
<evidence type="ECO:0008006" key="4">
    <source>
        <dbReference type="Google" id="ProtNLM"/>
    </source>
</evidence>
<dbReference type="RefSeq" id="WP_206230748.1">
    <property type="nucleotide sequence ID" value="NZ_JAFIWB010000027.1"/>
</dbReference>
<sequence>MNHIATSALLITLLIPAAKASAGDTCDFDQAAVLQELVSKAKANPGGVLDANNHRVAWKDASGRTVQISHAGCMDLGSSVKVSFPESTDTRTAVAALMLATSNYWSPIQANEASRILGAGQFTTSRPAPGSVEFEVDKEASPAFPFGFTLEVKSDRALLSWQQL</sequence>
<proteinExistence type="predicted"/>
<organism evidence="2 3">
    <name type="scientific">Xanthomonas bonasiae</name>
    <dbReference type="NCBI Taxonomy" id="2810351"/>
    <lineage>
        <taxon>Bacteria</taxon>
        <taxon>Pseudomonadati</taxon>
        <taxon>Pseudomonadota</taxon>
        <taxon>Gammaproteobacteria</taxon>
        <taxon>Lysobacterales</taxon>
        <taxon>Lysobacteraceae</taxon>
        <taxon>Xanthomonas</taxon>
    </lineage>
</organism>
<gene>
    <name evidence="2" type="ORF">JR064_19065</name>
</gene>
<feature type="chain" id="PRO_5045992031" description="Secreted protein" evidence="1">
    <location>
        <begin position="23"/>
        <end position="164"/>
    </location>
</feature>
<comment type="caution">
    <text evidence="2">The sequence shown here is derived from an EMBL/GenBank/DDBJ whole genome shotgun (WGS) entry which is preliminary data.</text>
</comment>
<keyword evidence="3" id="KW-1185">Reference proteome</keyword>
<accession>A0ABS3B7F3</accession>
<protein>
    <recommendedName>
        <fullName evidence="4">Secreted protein</fullName>
    </recommendedName>
</protein>
<name>A0ABS3B7F3_9XANT</name>